<feature type="region of interest" description="Disordered" evidence="1">
    <location>
        <begin position="179"/>
        <end position="258"/>
    </location>
</feature>
<feature type="domain" description="Reverse transcriptase Ty1/copia-type" evidence="2">
    <location>
        <begin position="701"/>
        <end position="768"/>
    </location>
</feature>
<keyword evidence="6" id="KW-1185">Reference proteome</keyword>
<dbReference type="Proteomes" id="UP001151760">
    <property type="component" value="Unassembled WGS sequence"/>
</dbReference>
<feature type="domain" description="GAG-pre-integrase" evidence="3">
    <location>
        <begin position="483"/>
        <end position="555"/>
    </location>
</feature>
<dbReference type="EMBL" id="BQNB010013701">
    <property type="protein sequence ID" value="GJT19236.1"/>
    <property type="molecule type" value="Genomic_DNA"/>
</dbReference>
<accession>A0ABQ5BWK0</accession>
<evidence type="ECO:0000256" key="1">
    <source>
        <dbReference type="SAM" id="MobiDB-lite"/>
    </source>
</evidence>
<feature type="compositionally biased region" description="Polar residues" evidence="1">
    <location>
        <begin position="181"/>
        <end position="192"/>
    </location>
</feature>
<feature type="compositionally biased region" description="Polar residues" evidence="1">
    <location>
        <begin position="203"/>
        <end position="219"/>
    </location>
</feature>
<dbReference type="Pfam" id="PF13976">
    <property type="entry name" value="gag_pre-integrs"/>
    <property type="match status" value="1"/>
</dbReference>
<comment type="caution">
    <text evidence="5">The sequence shown here is derived from an EMBL/GenBank/DDBJ whole genome shotgun (WGS) entry which is preliminary data.</text>
</comment>
<evidence type="ECO:0000313" key="6">
    <source>
        <dbReference type="Proteomes" id="UP001151760"/>
    </source>
</evidence>
<dbReference type="Pfam" id="PF22936">
    <property type="entry name" value="Pol_BBD"/>
    <property type="match status" value="1"/>
</dbReference>
<dbReference type="PANTHER" id="PTHR11439:SF483">
    <property type="entry name" value="PEPTIDE SYNTHASE GLIP-LIKE, PUTATIVE (AFU_ORTHOLOGUE AFUA_3G12920)-RELATED"/>
    <property type="match status" value="1"/>
</dbReference>
<dbReference type="Pfam" id="PF07727">
    <property type="entry name" value="RVT_2"/>
    <property type="match status" value="1"/>
</dbReference>
<feature type="domain" description="Retrovirus-related Pol polyprotein from transposon TNT 1-94-like beta-barrel" evidence="4">
    <location>
        <begin position="403"/>
        <end position="453"/>
    </location>
</feature>
<organism evidence="5 6">
    <name type="scientific">Tanacetum coccineum</name>
    <dbReference type="NCBI Taxonomy" id="301880"/>
    <lineage>
        <taxon>Eukaryota</taxon>
        <taxon>Viridiplantae</taxon>
        <taxon>Streptophyta</taxon>
        <taxon>Embryophyta</taxon>
        <taxon>Tracheophyta</taxon>
        <taxon>Spermatophyta</taxon>
        <taxon>Magnoliopsida</taxon>
        <taxon>eudicotyledons</taxon>
        <taxon>Gunneridae</taxon>
        <taxon>Pentapetalae</taxon>
        <taxon>asterids</taxon>
        <taxon>campanulids</taxon>
        <taxon>Asterales</taxon>
        <taxon>Asteraceae</taxon>
        <taxon>Asteroideae</taxon>
        <taxon>Anthemideae</taxon>
        <taxon>Anthemidinae</taxon>
        <taxon>Tanacetum</taxon>
    </lineage>
</organism>
<dbReference type="InterPro" id="IPR013103">
    <property type="entry name" value="RVT_2"/>
</dbReference>
<name>A0ABQ5BWK0_9ASTR</name>
<dbReference type="InterPro" id="IPR054722">
    <property type="entry name" value="PolX-like_BBD"/>
</dbReference>
<proteinExistence type="predicted"/>
<reference evidence="5" key="2">
    <citation type="submission" date="2022-01" db="EMBL/GenBank/DDBJ databases">
        <authorList>
            <person name="Yamashiro T."/>
            <person name="Shiraishi A."/>
            <person name="Satake H."/>
            <person name="Nakayama K."/>
        </authorList>
    </citation>
    <scope>NUCLEOTIDE SEQUENCE</scope>
</reference>
<dbReference type="CDD" id="cd09272">
    <property type="entry name" value="RNase_HI_RT_Ty1"/>
    <property type="match status" value="1"/>
</dbReference>
<evidence type="ECO:0000259" key="3">
    <source>
        <dbReference type="Pfam" id="PF13976"/>
    </source>
</evidence>
<evidence type="ECO:0000259" key="2">
    <source>
        <dbReference type="Pfam" id="PF07727"/>
    </source>
</evidence>
<protein>
    <submittedName>
        <fullName evidence="5">Retrovirus-related pol polyprotein from transposon TNT 1-94</fullName>
    </submittedName>
</protein>
<evidence type="ECO:0000313" key="5">
    <source>
        <dbReference type="EMBL" id="GJT19236.1"/>
    </source>
</evidence>
<dbReference type="InterPro" id="IPR025724">
    <property type="entry name" value="GAG-pre-integrase_dom"/>
</dbReference>
<gene>
    <name evidence="5" type="ORF">Tco_0877942</name>
</gene>
<reference evidence="5" key="1">
    <citation type="journal article" date="2022" name="Int. J. Mol. Sci.">
        <title>Draft Genome of Tanacetum Coccineum: Genomic Comparison of Closely Related Tanacetum-Family Plants.</title>
        <authorList>
            <person name="Yamashiro T."/>
            <person name="Shiraishi A."/>
            <person name="Nakayama K."/>
            <person name="Satake H."/>
        </authorList>
    </citation>
    <scope>NUCLEOTIDE SEQUENCE</scope>
</reference>
<sequence>MIKSLSGKDNVENVKIDIDEIETINIELEHNQFDSIRKTRVQSKEHSASLIAQINAKSVENSDLNAQLQEKVFPIAALKNELRKLKRKNVVDTTISKPSATIAPEMFKLDIEPISHRLKNNGDAHENPSEPLLESTCMFTKHIQELLVYISKTCPSLTKPTEKLVAVTLMNKDKKVRFVESVTSSSNIPKQTDSLRTKDSNKPLLTSTGVNTTTSASRSKPSDNTKKNRISRPPSSNMKNKVEEHPRKVKSSLNKTNSVSEPISNAHVKHFVRNAKFESVCAICNKCLFDANHDMCVIDYVNYVNVRSKSKSKRNKKIKVWKPTGKVFNEIGYSWKPTVPTKETTSKSVLAPTQGIIVYSRRPKAPKLVGSSSKSKITESRISNFSDPTQSGRSTIFDVPSSSLNDCTIRFGNDHIAKIMGYGDYQMGNVTISQVYYVEGLGHNLFSVGQFCDSDLEVAFQKHTCFIHDLEGVDLLNGSRSSNLYTLSMENLLLSPPICLFSNASKTKFWWWHRRLSHLNFNYINSLAKQGLVRGLPKLKYQKDHLCSACALGKSKKHSHKPKAEESIQEKLYLLHMDLCGPMRIQKAVTTACYAQNQSLIRKCHNKKPYELLHDRKPDLSYLHVFGTLCYPTNDSEDLVPAVIAPEPAVSTGTPSSMTIDQDAPSTIAHMDNNPYVDFLILEPSSEESSSQVKLDEPGGVLKNKARLVDRGYRQEEGIDFEESFAPVARLEAIYIFIAFASHMNMIVYQMDVKTTFLNGILREEVYKFSKGTVDPTLFVRREGKDILLYGMETCDLVDTPMVEKSKLDEDPQGKAVDPTCYRRMIGTLMYLTSRPCICCVHVCPVSAKPTKKHLHAVKRIFRYLRGTINMGLWYSKDSCINLTAFADADHAGCQDTRKSTSGSMQLLGDRLVSWSSKKQKSFAISSKEAEYIALSGLPLLYVATMYNTPDPSILTSDITLSRSK</sequence>
<dbReference type="PANTHER" id="PTHR11439">
    <property type="entry name" value="GAG-POL-RELATED RETROTRANSPOSON"/>
    <property type="match status" value="1"/>
</dbReference>
<evidence type="ECO:0000259" key="4">
    <source>
        <dbReference type="Pfam" id="PF22936"/>
    </source>
</evidence>